<evidence type="ECO:0000313" key="2">
    <source>
        <dbReference type="Proteomes" id="UP000002077"/>
    </source>
</evidence>
<sequence>MRSNTSETLARLWFRHEVKLQGEEIRTARGVTYGPERTVMASINMQSRVVQSGVGRGEEVTVAGTLNWDVEGPLPAIGSTVTIPSEFGAKPQRKVVTARRAYTGTGLTPDHVEVTIL</sequence>
<evidence type="ECO:0000313" key="1">
    <source>
        <dbReference type="EMBL" id="ACP33574.1"/>
    </source>
</evidence>
<dbReference type="AlphaFoldDB" id="C3PIC0"/>
<dbReference type="RefSeq" id="WP_012715241.1">
    <property type="nucleotide sequence ID" value="NC_012590.1"/>
</dbReference>
<organism evidence="1 2">
    <name type="scientific">Corynebacterium aurimucosum (strain ATCC 700975 / DSM 44827 / CIP 107346 / CN-1)</name>
    <name type="common">Corynebacterium nigricans</name>
    <dbReference type="NCBI Taxonomy" id="548476"/>
    <lineage>
        <taxon>Bacteria</taxon>
        <taxon>Bacillati</taxon>
        <taxon>Actinomycetota</taxon>
        <taxon>Actinomycetes</taxon>
        <taxon>Mycobacteriales</taxon>
        <taxon>Corynebacteriaceae</taxon>
        <taxon>Corynebacterium</taxon>
    </lineage>
</organism>
<accession>C3PIC0</accession>
<gene>
    <name evidence="1" type="ordered locus">cauri_1981</name>
</gene>
<dbReference type="HOGENOM" id="CLU_169515_0_0_11"/>
<name>C3PIC0_CORA7</name>
<reference evidence="1 2" key="1">
    <citation type="journal article" date="2010" name="BMC Genomics">
        <title>Complete genome sequence and lifestyle of black-pigmented Corynebacterium aurimucosum ATCC 700975 (formerly C. nigricans CN-1) isolated from a vaginal swab of a woman with spontaneous abortion.</title>
        <authorList>
            <person name="Trost E."/>
            <person name="Gotker S."/>
            <person name="Schneider J."/>
            <person name="Schneiker-Bekel S."/>
            <person name="Szczepanowski R."/>
            <person name="Tilker A."/>
            <person name="Viehoever P."/>
            <person name="Arnold W."/>
            <person name="Bekel T."/>
            <person name="Blom J."/>
            <person name="Gartemann K.H."/>
            <person name="Linke B."/>
            <person name="Goesmann A."/>
            <person name="Puhler A."/>
            <person name="Shukla S.K."/>
            <person name="Tauch A."/>
        </authorList>
    </citation>
    <scope>NUCLEOTIDE SEQUENCE [LARGE SCALE GENOMIC DNA]</scope>
    <source>
        <strain evidence="2">ATCC 700975 / DSM 44827 / CIP 107346 / CN-1</strain>
    </source>
</reference>
<dbReference type="STRING" id="548476.cauri_1981"/>
<dbReference type="eggNOG" id="ENOG5031MYZ">
    <property type="taxonomic scope" value="Bacteria"/>
</dbReference>
<dbReference type="GeneID" id="31924623"/>
<dbReference type="KEGG" id="car:cauri_1981"/>
<protein>
    <submittedName>
        <fullName evidence="1">Uncharacterized protein</fullName>
    </submittedName>
</protein>
<dbReference type="Proteomes" id="UP000002077">
    <property type="component" value="Chromosome"/>
</dbReference>
<proteinExistence type="predicted"/>
<dbReference type="OrthoDB" id="4425245at2"/>
<dbReference type="EMBL" id="CP001601">
    <property type="protein sequence ID" value="ACP33574.1"/>
    <property type="molecule type" value="Genomic_DNA"/>
</dbReference>
<keyword evidence="2" id="KW-1185">Reference proteome</keyword>